<dbReference type="InterPro" id="IPR014748">
    <property type="entry name" value="Enoyl-CoA_hydra_C"/>
</dbReference>
<evidence type="ECO:0000256" key="1">
    <source>
        <dbReference type="ARBA" id="ARBA00005254"/>
    </source>
</evidence>
<gene>
    <name evidence="3" type="ORF">S01H1_00148</name>
</gene>
<sequence length="70" mass="7645">DAKELARALAKKAPVALQVILDAVTRGLETTIDQGLKIELEGSQRVSQTKDAMEGMMAFIEKREPVFTGE</sequence>
<evidence type="ECO:0008006" key="4">
    <source>
        <dbReference type="Google" id="ProtNLM"/>
    </source>
</evidence>
<reference evidence="3" key="1">
    <citation type="journal article" date="2014" name="Front. Microbiol.">
        <title>High frequency of phylogenetically diverse reductive dehalogenase-homologous genes in deep subseafloor sedimentary metagenomes.</title>
        <authorList>
            <person name="Kawai M."/>
            <person name="Futagami T."/>
            <person name="Toyoda A."/>
            <person name="Takaki Y."/>
            <person name="Nishi S."/>
            <person name="Hori S."/>
            <person name="Arai W."/>
            <person name="Tsubouchi T."/>
            <person name="Morono Y."/>
            <person name="Uchiyama I."/>
            <person name="Ito T."/>
            <person name="Fujiyama A."/>
            <person name="Inagaki F."/>
            <person name="Takami H."/>
        </authorList>
    </citation>
    <scope>NUCLEOTIDE SEQUENCE</scope>
    <source>
        <strain evidence="3">Expedition CK06-06</strain>
    </source>
</reference>
<dbReference type="EMBL" id="BARS01000046">
    <property type="protein sequence ID" value="GAF70819.1"/>
    <property type="molecule type" value="Genomic_DNA"/>
</dbReference>
<evidence type="ECO:0000256" key="2">
    <source>
        <dbReference type="ARBA" id="ARBA00023239"/>
    </source>
</evidence>
<organism evidence="3">
    <name type="scientific">marine sediment metagenome</name>
    <dbReference type="NCBI Taxonomy" id="412755"/>
    <lineage>
        <taxon>unclassified sequences</taxon>
        <taxon>metagenomes</taxon>
        <taxon>ecological metagenomes</taxon>
    </lineage>
</organism>
<dbReference type="GO" id="GO:0016836">
    <property type="term" value="F:hydro-lyase activity"/>
    <property type="evidence" value="ECO:0007669"/>
    <property type="project" value="UniProtKB-ARBA"/>
</dbReference>
<dbReference type="InterPro" id="IPR029045">
    <property type="entry name" value="ClpP/crotonase-like_dom_sf"/>
</dbReference>
<name>X0RPN5_9ZZZZ</name>
<accession>X0RPN5</accession>
<keyword evidence="2" id="KW-0456">Lyase</keyword>
<evidence type="ECO:0000313" key="3">
    <source>
        <dbReference type="EMBL" id="GAF70819.1"/>
    </source>
</evidence>
<comment type="caution">
    <text evidence="3">The sequence shown here is derived from an EMBL/GenBank/DDBJ whole genome shotgun (WGS) entry which is preliminary data.</text>
</comment>
<dbReference type="SUPFAM" id="SSF52096">
    <property type="entry name" value="ClpP/crotonase"/>
    <property type="match status" value="1"/>
</dbReference>
<feature type="non-terminal residue" evidence="3">
    <location>
        <position position="1"/>
    </location>
</feature>
<dbReference type="Pfam" id="PF00378">
    <property type="entry name" value="ECH_1"/>
    <property type="match status" value="1"/>
</dbReference>
<dbReference type="InterPro" id="IPR001753">
    <property type="entry name" value="Enoyl-CoA_hydra/iso"/>
</dbReference>
<protein>
    <recommendedName>
        <fullName evidence="4">Enoyl-CoA hydratase</fullName>
    </recommendedName>
</protein>
<proteinExistence type="inferred from homology"/>
<dbReference type="AlphaFoldDB" id="X0RPN5"/>
<comment type="similarity">
    <text evidence="1">Belongs to the enoyl-CoA hydratase/isomerase family.</text>
</comment>
<dbReference type="Gene3D" id="1.10.12.10">
    <property type="entry name" value="Lyase 2-enoyl-coa Hydratase, Chain A, domain 2"/>
    <property type="match status" value="1"/>
</dbReference>
<dbReference type="FunFam" id="1.10.12.10:FF:000001">
    <property type="entry name" value="Probable enoyl-CoA hydratase, mitochondrial"/>
    <property type="match status" value="1"/>
</dbReference>